<dbReference type="GO" id="GO:0016810">
    <property type="term" value="F:hydrolase activity, acting on carbon-nitrogen (but not peptide) bonds"/>
    <property type="evidence" value="ECO:0007669"/>
    <property type="project" value="InterPro"/>
</dbReference>
<dbReference type="Gene3D" id="1.20.58.520">
    <property type="entry name" value="Amidohydrolase"/>
    <property type="match status" value="1"/>
</dbReference>
<dbReference type="SUPFAM" id="SSF51338">
    <property type="entry name" value="Composite domain of metallo-dependent hydrolases"/>
    <property type="match status" value="1"/>
</dbReference>
<organism evidence="2 3">
    <name type="scientific">Dyella jiangningensis</name>
    <dbReference type="NCBI Taxonomy" id="1379159"/>
    <lineage>
        <taxon>Bacteria</taxon>
        <taxon>Pseudomonadati</taxon>
        <taxon>Pseudomonadota</taxon>
        <taxon>Gammaproteobacteria</taxon>
        <taxon>Lysobacterales</taxon>
        <taxon>Rhodanobacteraceae</taxon>
        <taxon>Dyella</taxon>
    </lineage>
</organism>
<dbReference type="Gene3D" id="2.30.40.10">
    <property type="entry name" value="Urease, subunit C, domain 1"/>
    <property type="match status" value="2"/>
</dbReference>
<reference evidence="2 3" key="1">
    <citation type="journal article" date="2018" name="Genet. Mol. Biol.">
        <title>The genome sequence of Dyella jiangningensis FCAV SCS01 from a lignocellulose-decomposing microbial consortium metagenome reveals potential for biotechnological applications.</title>
        <authorList>
            <person name="Desiderato J.G."/>
            <person name="Alvarenga D.O."/>
            <person name="Constancio M.T.L."/>
            <person name="Alves L.M.C."/>
            <person name="Varani A.M."/>
        </authorList>
    </citation>
    <scope>NUCLEOTIDE SEQUENCE [LARGE SCALE GENOMIC DNA]</scope>
    <source>
        <strain evidence="2 3">FCAV SCS01</strain>
    </source>
</reference>
<dbReference type="AlphaFoldDB" id="A0A328P8H7"/>
<dbReference type="InterPro" id="IPR032466">
    <property type="entry name" value="Metal_Hydrolase"/>
</dbReference>
<dbReference type="PANTHER" id="PTHR43135">
    <property type="entry name" value="ALPHA-D-RIBOSE 1-METHYLPHOSPHONATE 5-TRIPHOSPHATE DIPHOSPHATASE"/>
    <property type="match status" value="1"/>
</dbReference>
<dbReference type="PANTHER" id="PTHR43135:SF3">
    <property type="entry name" value="ALPHA-D-RIBOSE 1-METHYLPHOSPHONATE 5-TRIPHOSPHATE DIPHOSPHATASE"/>
    <property type="match status" value="1"/>
</dbReference>
<dbReference type="InterPro" id="IPR006680">
    <property type="entry name" value="Amidohydro-rel"/>
</dbReference>
<dbReference type="InterPro" id="IPR051781">
    <property type="entry name" value="Metallo-dep_Hydrolase"/>
</dbReference>
<dbReference type="Pfam" id="PF01979">
    <property type="entry name" value="Amidohydro_1"/>
    <property type="match status" value="1"/>
</dbReference>
<keyword evidence="3" id="KW-1185">Reference proteome</keyword>
<sequence length="739" mass="78427">MPASGPKQCRSGERTTRLSWYRPWVRLLESSPYDTPGGHYGGVHRPVILPATFHGGFAMRAPLVAFALCLALPAVPCLADTPTDALAKPPTNAQRFTIMSTAGKHGSSARWVTADGTHMGRDSLLLRGMVSEVDSSATLGRDGMLEHVVVRGHTPNGDAGETFQIKNATANWKSPVDAGSAPYRHAAEYVAFGGPMDLNANLVETLLASPDHTLALLPGGQAHAERLTTAIVGEGAAQKQVTAYAVTGLNNTPVPVWVDGSGKFFAFVDGLSWMPEGYESAQAQLEKAQTAALAEHARAIVPRLLKTPAGPVAFTHVRAFVEGKRFVDDQTVVVDKGAIAQVGPAASVKVPSDAQVIDGKGKTLVPGLWDSHQHVPDDASGPMLLSLGITSVRDPGNVDEQTMSRAQRRAKGELLGPKVYPSMLIDGKGPNTAQVADVATSQAEAIALVHKAKDEGFDAIKFYGTFNPDWVKATAAEAHKLGLHVHGHLPAGMRPKEAIDDGYDEITHIYFVMMQAMPDTVVKVSNGMARFEGPGRYAKDVDLTREPMKSLIATMAQHKITSDPTLVVAESLFVPENGDLSPAYAPYVGALPPSVERGFRQGGFTVPKDLTRADYRASFAKLQALVGAMHKAGVPIVAGTDGSGLELVRELELYVQAGFTNAEALASATIDTAHLVGADQRTGSIAVGKAADLVLVEGNPAERIGDLRHTEVVMMDGKLMDAAALRTEGGISKRPAWFE</sequence>
<dbReference type="Gene3D" id="3.30.110.90">
    <property type="entry name" value="Amidohydrolase"/>
    <property type="match status" value="1"/>
</dbReference>
<comment type="caution">
    <text evidence="2">The sequence shown here is derived from an EMBL/GenBank/DDBJ whole genome shotgun (WGS) entry which is preliminary data.</text>
</comment>
<evidence type="ECO:0000313" key="2">
    <source>
        <dbReference type="EMBL" id="RAO76604.1"/>
    </source>
</evidence>
<dbReference type="EMBL" id="NFZS01000001">
    <property type="protein sequence ID" value="RAO76604.1"/>
    <property type="molecule type" value="Genomic_DNA"/>
</dbReference>
<dbReference type="OrthoDB" id="6190564at2"/>
<protein>
    <recommendedName>
        <fullName evidence="1">Amidohydrolase-related domain-containing protein</fullName>
    </recommendedName>
</protein>
<evidence type="ECO:0000259" key="1">
    <source>
        <dbReference type="Pfam" id="PF01979"/>
    </source>
</evidence>
<name>A0A328P8H7_9GAMM</name>
<dbReference type="Gene3D" id="3.20.20.140">
    <property type="entry name" value="Metal-dependent hydrolases"/>
    <property type="match status" value="1"/>
</dbReference>
<accession>A0A328P8H7</accession>
<gene>
    <name evidence="2" type="ORF">CA260_01375</name>
</gene>
<dbReference type="SUPFAM" id="SSF51556">
    <property type="entry name" value="Metallo-dependent hydrolases"/>
    <property type="match status" value="1"/>
</dbReference>
<proteinExistence type="predicted"/>
<dbReference type="InterPro" id="IPR011059">
    <property type="entry name" value="Metal-dep_hydrolase_composite"/>
</dbReference>
<evidence type="ECO:0000313" key="3">
    <source>
        <dbReference type="Proteomes" id="UP000248926"/>
    </source>
</evidence>
<dbReference type="Proteomes" id="UP000248926">
    <property type="component" value="Unassembled WGS sequence"/>
</dbReference>
<feature type="domain" description="Amidohydrolase-related" evidence="1">
    <location>
        <begin position="384"/>
        <end position="719"/>
    </location>
</feature>